<dbReference type="EC" id="5.3.1.1" evidence="8 9"/>
<protein>
    <recommendedName>
        <fullName evidence="8 9">Triosephosphate isomerase</fullName>
        <shortName evidence="8">TIM</shortName>
        <shortName evidence="8">TPI</shortName>
        <ecNumber evidence="8 9">5.3.1.1</ecNumber>
    </recommendedName>
    <alternativeName>
        <fullName evidence="8">Triose-phosphate isomerase</fullName>
    </alternativeName>
</protein>
<keyword evidence="7 8" id="KW-0413">Isomerase</keyword>
<dbReference type="InterPro" id="IPR022896">
    <property type="entry name" value="TrioseP_Isoase_bac/euk"/>
</dbReference>
<name>K1K0C7_9BURK</name>
<dbReference type="InterPro" id="IPR020861">
    <property type="entry name" value="Triosephosphate_isomerase_AS"/>
</dbReference>
<keyword evidence="11" id="KW-1185">Reference proteome</keyword>
<dbReference type="GO" id="GO:0019563">
    <property type="term" value="P:glycerol catabolic process"/>
    <property type="evidence" value="ECO:0007669"/>
    <property type="project" value="TreeGrafter"/>
</dbReference>
<feature type="binding site" evidence="8">
    <location>
        <begin position="230"/>
        <end position="231"/>
    </location>
    <ligand>
        <name>substrate</name>
    </ligand>
</feature>
<dbReference type="eggNOG" id="COG0149">
    <property type="taxonomic scope" value="Bacteria"/>
</dbReference>
<accession>K1K0C7</accession>
<feature type="active site" description="Proton acceptor" evidence="8">
    <location>
        <position position="164"/>
    </location>
</feature>
<dbReference type="OrthoDB" id="9809429at2"/>
<dbReference type="InterPro" id="IPR013785">
    <property type="entry name" value="Aldolase_TIM"/>
</dbReference>
<evidence type="ECO:0000313" key="10">
    <source>
        <dbReference type="EMBL" id="EKB32253.1"/>
    </source>
</evidence>
<dbReference type="CDD" id="cd00311">
    <property type="entry name" value="TIM"/>
    <property type="match status" value="1"/>
</dbReference>
<evidence type="ECO:0000313" key="11">
    <source>
        <dbReference type="Proteomes" id="UP000005835"/>
    </source>
</evidence>
<evidence type="ECO:0000256" key="8">
    <source>
        <dbReference type="HAMAP-Rule" id="MF_00147"/>
    </source>
</evidence>
<dbReference type="HAMAP" id="MF_00147_B">
    <property type="entry name" value="TIM_B"/>
    <property type="match status" value="1"/>
</dbReference>
<evidence type="ECO:0000256" key="3">
    <source>
        <dbReference type="ARBA" id="ARBA00007422"/>
    </source>
</evidence>
<dbReference type="InterPro" id="IPR000652">
    <property type="entry name" value="Triosephosphate_isomerase"/>
</dbReference>
<evidence type="ECO:0000256" key="2">
    <source>
        <dbReference type="ARBA" id="ARBA00004939"/>
    </source>
</evidence>
<keyword evidence="6 8" id="KW-0324">Glycolysis</keyword>
<feature type="binding site" evidence="8">
    <location>
        <begin position="9"/>
        <end position="11"/>
    </location>
    <ligand>
        <name>substrate</name>
    </ligand>
</feature>
<dbReference type="UniPathway" id="UPA00109">
    <property type="reaction ID" value="UER00189"/>
</dbReference>
<comment type="caution">
    <text evidence="10">The sequence shown here is derived from an EMBL/GenBank/DDBJ whole genome shotgun (WGS) entry which is preliminary data.</text>
</comment>
<evidence type="ECO:0000256" key="5">
    <source>
        <dbReference type="ARBA" id="ARBA00022490"/>
    </source>
</evidence>
<dbReference type="PROSITE" id="PS51440">
    <property type="entry name" value="TIM_2"/>
    <property type="match status" value="1"/>
</dbReference>
<dbReference type="AlphaFoldDB" id="K1K0C7"/>
<dbReference type="RefSeq" id="WP_005433364.1">
    <property type="nucleotide sequence ID" value="NZ_JH815513.1"/>
</dbReference>
<dbReference type="UniPathway" id="UPA00138"/>
<organism evidence="10 11">
    <name type="scientific">Sutterella wadsworthensis 2_1_59BFAA</name>
    <dbReference type="NCBI Taxonomy" id="742823"/>
    <lineage>
        <taxon>Bacteria</taxon>
        <taxon>Pseudomonadati</taxon>
        <taxon>Pseudomonadota</taxon>
        <taxon>Betaproteobacteria</taxon>
        <taxon>Burkholderiales</taxon>
        <taxon>Sutterellaceae</taxon>
        <taxon>Sutterella</taxon>
    </lineage>
</organism>
<dbReference type="HOGENOM" id="CLU_024251_2_1_4"/>
<dbReference type="Pfam" id="PF00121">
    <property type="entry name" value="TIM"/>
    <property type="match status" value="1"/>
</dbReference>
<evidence type="ECO:0000256" key="7">
    <source>
        <dbReference type="ARBA" id="ARBA00023235"/>
    </source>
</evidence>
<proteinExistence type="inferred from homology"/>
<comment type="catalytic activity">
    <reaction evidence="8 9">
        <text>D-glyceraldehyde 3-phosphate = dihydroxyacetone phosphate</text>
        <dbReference type="Rhea" id="RHEA:18585"/>
        <dbReference type="ChEBI" id="CHEBI:57642"/>
        <dbReference type="ChEBI" id="CHEBI:59776"/>
        <dbReference type="EC" id="5.3.1.1"/>
    </reaction>
</comment>
<feature type="active site" description="Electrophile" evidence="8">
    <location>
        <position position="94"/>
    </location>
</feature>
<dbReference type="PROSITE" id="PS00171">
    <property type="entry name" value="TIM_1"/>
    <property type="match status" value="1"/>
</dbReference>
<dbReference type="FunFam" id="3.20.20.70:FF:000016">
    <property type="entry name" value="Triosephosphate isomerase"/>
    <property type="match status" value="1"/>
</dbReference>
<evidence type="ECO:0000256" key="4">
    <source>
        <dbReference type="ARBA" id="ARBA00022432"/>
    </source>
</evidence>
<comment type="pathway">
    <text evidence="1 8 9">Carbohydrate degradation; glycolysis; D-glyceraldehyde 3-phosphate from glycerone phosphate: step 1/1.</text>
</comment>
<dbReference type="GO" id="GO:0004807">
    <property type="term" value="F:triose-phosphate isomerase activity"/>
    <property type="evidence" value="ECO:0007669"/>
    <property type="project" value="UniProtKB-UniRule"/>
</dbReference>
<feature type="binding site" evidence="8">
    <location>
        <position position="209"/>
    </location>
    <ligand>
        <name>substrate</name>
    </ligand>
</feature>
<comment type="similarity">
    <text evidence="3 8 9">Belongs to the triosephosphate isomerase family.</text>
</comment>
<sequence length="249" mass="26257">MREKIVIANWKMNGSAEANRLWAEEFLAKLGDLNCRTAVCAPFVYLSELVRLFKDTGVAVGAQTVSPRDQGAFTGEVSAAMLADIGMSLCLVGHSERRTLWGEDDESVAVQAENLVAHGIAPVVCVGETLAEREAGLTEAVVLRQLRTVLTRVPVAKLGAVAYEPVWAIGTGRTATPQAALHVHAALRACLTEADAEAAAKTPLLYGGSVKPDNAHELFSQPDIDGGLIGGAALKAEDFHSVCAAARVD</sequence>
<dbReference type="GO" id="GO:0006094">
    <property type="term" value="P:gluconeogenesis"/>
    <property type="evidence" value="ECO:0007669"/>
    <property type="project" value="UniProtKB-UniRule"/>
</dbReference>
<evidence type="ECO:0000256" key="6">
    <source>
        <dbReference type="ARBA" id="ARBA00023152"/>
    </source>
</evidence>
<dbReference type="InterPro" id="IPR035990">
    <property type="entry name" value="TIM_sf"/>
</dbReference>
<evidence type="ECO:0000256" key="9">
    <source>
        <dbReference type="RuleBase" id="RU363013"/>
    </source>
</evidence>
<comment type="pathway">
    <text evidence="2">Carbohydrate metabolism; erythritol degradation.</text>
</comment>
<dbReference type="Gene3D" id="3.20.20.70">
    <property type="entry name" value="Aldolase class I"/>
    <property type="match status" value="1"/>
</dbReference>
<evidence type="ECO:0000256" key="1">
    <source>
        <dbReference type="ARBA" id="ARBA00004680"/>
    </source>
</evidence>
<comment type="subunit">
    <text evidence="8 9">Homodimer.</text>
</comment>
<dbReference type="SUPFAM" id="SSF51351">
    <property type="entry name" value="Triosephosphate isomerase (TIM)"/>
    <property type="match status" value="1"/>
</dbReference>
<comment type="subcellular location">
    <subcellularLocation>
        <location evidence="8 9">Cytoplasm</location>
    </subcellularLocation>
</comment>
<gene>
    <name evidence="8" type="primary">tpiA</name>
    <name evidence="10" type="ORF">HMPREF9465_00268</name>
</gene>
<dbReference type="GO" id="GO:0006096">
    <property type="term" value="P:glycolytic process"/>
    <property type="evidence" value="ECO:0007669"/>
    <property type="project" value="UniProtKB-UniRule"/>
</dbReference>
<comment type="function">
    <text evidence="8">Involved in the gluconeogenesis. Catalyzes stereospecifically the conversion of dihydroxyacetone phosphate (DHAP) to D-glyceraldehyde-3-phosphate (G3P).</text>
</comment>
<reference evidence="10 11" key="1">
    <citation type="submission" date="2012-05" db="EMBL/GenBank/DDBJ databases">
        <title>The Genome Sequence of Sutterella wadsworthensis 2_1_59BFAA.</title>
        <authorList>
            <consortium name="The Broad Institute Genome Sequencing Platform"/>
            <person name="Earl A."/>
            <person name="Ward D."/>
            <person name="Feldgarden M."/>
            <person name="Gevers D."/>
            <person name="Daigneault M."/>
            <person name="Strauss J."/>
            <person name="Allen-Vercoe E."/>
            <person name="Walker B."/>
            <person name="Young S.K."/>
            <person name="Zeng Q."/>
            <person name="Gargeya S."/>
            <person name="Fitzgerald M."/>
            <person name="Haas B."/>
            <person name="Abouelleil A."/>
            <person name="Alvarado L."/>
            <person name="Arachchi H.M."/>
            <person name="Berlin A.M."/>
            <person name="Chapman S.B."/>
            <person name="Goldberg J."/>
            <person name="Griggs A."/>
            <person name="Gujja S."/>
            <person name="Hansen M."/>
            <person name="Howarth C."/>
            <person name="Imamovic A."/>
            <person name="Larimer J."/>
            <person name="McCowen C."/>
            <person name="Montmayeur A."/>
            <person name="Murphy C."/>
            <person name="Neiman D."/>
            <person name="Pearson M."/>
            <person name="Priest M."/>
            <person name="Roberts A."/>
            <person name="Saif S."/>
            <person name="Shea T."/>
            <person name="Sisk P."/>
            <person name="Sykes S."/>
            <person name="Wortman J."/>
            <person name="Nusbaum C."/>
            <person name="Birren B."/>
        </authorList>
    </citation>
    <scope>NUCLEOTIDE SEQUENCE [LARGE SCALE GENOMIC DNA]</scope>
    <source>
        <strain evidence="10 11">2_1_59BFAA</strain>
    </source>
</reference>
<dbReference type="STRING" id="742823.HMPREF9465_00268"/>
<dbReference type="GO" id="GO:0046166">
    <property type="term" value="P:glyceraldehyde-3-phosphate biosynthetic process"/>
    <property type="evidence" value="ECO:0007669"/>
    <property type="project" value="TreeGrafter"/>
</dbReference>
<keyword evidence="5 8" id="KW-0963">Cytoplasm</keyword>
<dbReference type="EMBL" id="ADMG01000007">
    <property type="protein sequence ID" value="EKB32253.1"/>
    <property type="molecule type" value="Genomic_DNA"/>
</dbReference>
<feature type="binding site" evidence="8">
    <location>
        <position position="170"/>
    </location>
    <ligand>
        <name>substrate</name>
    </ligand>
</feature>
<dbReference type="PATRIC" id="fig|742823.3.peg.258"/>
<dbReference type="PANTHER" id="PTHR21139:SF42">
    <property type="entry name" value="TRIOSEPHOSPHATE ISOMERASE"/>
    <property type="match status" value="1"/>
</dbReference>
<dbReference type="GO" id="GO:0005829">
    <property type="term" value="C:cytosol"/>
    <property type="evidence" value="ECO:0007669"/>
    <property type="project" value="TreeGrafter"/>
</dbReference>
<dbReference type="PANTHER" id="PTHR21139">
    <property type="entry name" value="TRIOSEPHOSPHATE ISOMERASE"/>
    <property type="match status" value="1"/>
</dbReference>
<dbReference type="NCBIfam" id="TIGR00419">
    <property type="entry name" value="tim"/>
    <property type="match status" value="1"/>
</dbReference>
<keyword evidence="4 8" id="KW-0312">Gluconeogenesis</keyword>
<comment type="pathway">
    <text evidence="8 9">Carbohydrate biosynthesis; gluconeogenesis.</text>
</comment>
<dbReference type="Proteomes" id="UP000005835">
    <property type="component" value="Unassembled WGS sequence"/>
</dbReference>